<proteinExistence type="predicted"/>
<keyword evidence="1" id="KW-0732">Signal</keyword>
<dbReference type="InterPro" id="IPR011047">
    <property type="entry name" value="Quinoprotein_ADH-like_sf"/>
</dbReference>
<dbReference type="Proteomes" id="UP000032247">
    <property type="component" value="Unassembled WGS sequence"/>
</dbReference>
<dbReference type="EMBL" id="JXBC01000006">
    <property type="protein sequence ID" value="KIU10021.1"/>
    <property type="molecule type" value="Genomic_DNA"/>
</dbReference>
<feature type="signal peptide" evidence="1">
    <location>
        <begin position="1"/>
        <end position="25"/>
    </location>
</feature>
<dbReference type="SMART" id="SM00564">
    <property type="entry name" value="PQQ"/>
    <property type="match status" value="1"/>
</dbReference>
<dbReference type="Gene3D" id="2.130.10.10">
    <property type="entry name" value="YVTN repeat-like/Quinoprotein amine dehydrogenase"/>
    <property type="match status" value="1"/>
</dbReference>
<keyword evidence="2" id="KW-0418">Kinase</keyword>
<accession>A0A0D1L359</accession>
<dbReference type="PATRIC" id="fig|1423.173.peg.3467"/>
<gene>
    <name evidence="2" type="ORF">SC09_Contig28orf00178</name>
</gene>
<evidence type="ECO:0000256" key="1">
    <source>
        <dbReference type="SAM" id="SignalP"/>
    </source>
</evidence>
<protein>
    <submittedName>
        <fullName evidence="2">Membrane associated protein kinase with beta-propeller domain</fullName>
    </submittedName>
</protein>
<dbReference type="InterPro" id="IPR018391">
    <property type="entry name" value="PQQ_b-propeller_rpt"/>
</dbReference>
<evidence type="ECO:0000313" key="3">
    <source>
        <dbReference type="Proteomes" id="UP000032247"/>
    </source>
</evidence>
<name>A0A0D1L359_BACIU</name>
<dbReference type="AlphaFoldDB" id="A0A0D1L359"/>
<dbReference type="GO" id="GO:0016301">
    <property type="term" value="F:kinase activity"/>
    <property type="evidence" value="ECO:0007669"/>
    <property type="project" value="UniProtKB-KW"/>
</dbReference>
<reference evidence="2 3" key="1">
    <citation type="submission" date="2014-12" db="EMBL/GenBank/DDBJ databases">
        <title>Comparative genome analysis of Bacillus coagulans HM-08, Clostridium butyricum HM-68, Bacillus subtilis HM-66 and Bacillus licheniformis BL-09.</title>
        <authorList>
            <person name="Zhang H."/>
        </authorList>
    </citation>
    <scope>NUCLEOTIDE SEQUENCE [LARGE SCALE GENOMIC DNA]</scope>
    <source>
        <strain evidence="2 3">HM-66</strain>
    </source>
</reference>
<organism evidence="2 3">
    <name type="scientific">Bacillus subtilis</name>
    <dbReference type="NCBI Taxonomy" id="1423"/>
    <lineage>
        <taxon>Bacteria</taxon>
        <taxon>Bacillati</taxon>
        <taxon>Bacillota</taxon>
        <taxon>Bacilli</taxon>
        <taxon>Bacillales</taxon>
        <taxon>Bacillaceae</taxon>
        <taxon>Bacillus</taxon>
    </lineage>
</organism>
<evidence type="ECO:0000313" key="2">
    <source>
        <dbReference type="EMBL" id="KIU10021.1"/>
    </source>
</evidence>
<sequence length="154" mass="16161">MMVKSFRMKALIAGAAVAAAVSAGAVSDVPAAKVLQPAAAYAAETVFSQNNEASGFLTGRYDVQAMAPAMFNWSRESRFAGNTDGTLKWQNDIRTTPQNGAGAVIDGDGTVYLHSRDGEMKAFNPDGSEKWVTGNLGKTFTQSPVLGTNGVIIL</sequence>
<dbReference type="SUPFAM" id="SSF50998">
    <property type="entry name" value="Quinoprotein alcohol dehydrogenase-like"/>
    <property type="match status" value="1"/>
</dbReference>
<comment type="caution">
    <text evidence="2">The sequence shown here is derived from an EMBL/GenBank/DDBJ whole genome shotgun (WGS) entry which is preliminary data.</text>
</comment>
<keyword evidence="2" id="KW-0808">Transferase</keyword>
<dbReference type="InterPro" id="IPR015943">
    <property type="entry name" value="WD40/YVTN_repeat-like_dom_sf"/>
</dbReference>
<feature type="chain" id="PRO_5038442481" evidence="1">
    <location>
        <begin position="26"/>
        <end position="154"/>
    </location>
</feature>